<feature type="compositionally biased region" description="Basic and acidic residues" evidence="1">
    <location>
        <begin position="76"/>
        <end position="92"/>
    </location>
</feature>
<evidence type="ECO:0000313" key="2">
    <source>
        <dbReference type="EMBL" id="KAA6413759.1"/>
    </source>
</evidence>
<reference evidence="2 3" key="1">
    <citation type="submission" date="2019-09" db="EMBL/GenBank/DDBJ databases">
        <title>The hologenome of the rock-dwelling lichen Lasallia pustulata.</title>
        <authorList>
            <person name="Greshake Tzovaras B."/>
            <person name="Segers F."/>
            <person name="Bicker A."/>
            <person name="Dal Grande F."/>
            <person name="Otte J."/>
            <person name="Hankeln T."/>
            <person name="Schmitt I."/>
            <person name="Ebersberger I."/>
        </authorList>
    </citation>
    <scope>NUCLEOTIDE SEQUENCE [LARGE SCALE GENOMIC DNA]</scope>
    <source>
        <strain evidence="2">A1-1</strain>
    </source>
</reference>
<evidence type="ECO:0000256" key="1">
    <source>
        <dbReference type="SAM" id="MobiDB-lite"/>
    </source>
</evidence>
<protein>
    <submittedName>
        <fullName evidence="2">Uncharacterized protein</fullName>
    </submittedName>
</protein>
<evidence type="ECO:0000313" key="3">
    <source>
        <dbReference type="Proteomes" id="UP000324767"/>
    </source>
</evidence>
<comment type="caution">
    <text evidence="2">The sequence shown here is derived from an EMBL/GenBank/DDBJ whole genome shotgun (WGS) entry which is preliminary data.</text>
</comment>
<dbReference type="Proteomes" id="UP000324767">
    <property type="component" value="Unassembled WGS sequence"/>
</dbReference>
<gene>
    <name evidence="2" type="ORF">FRX48_02120</name>
</gene>
<sequence>MQVPLTEAKRLLEELVTRQRDLNAYGKSLKDRLGCQEERKRAIEGSERFLSNQTTDTNNALNATQVVLIKLHQTRHAREESTREEKRIRAEPKDTLDQLTALIVQMNASTNALDMLQLQPTSGEGKRIATASLFASRHNPLKKPQ</sequence>
<proteinExistence type="predicted"/>
<dbReference type="EMBL" id="VXIT01000003">
    <property type="protein sequence ID" value="KAA6413759.1"/>
    <property type="molecule type" value="Genomic_DNA"/>
</dbReference>
<organism evidence="2 3">
    <name type="scientific">Lasallia pustulata</name>
    <dbReference type="NCBI Taxonomy" id="136370"/>
    <lineage>
        <taxon>Eukaryota</taxon>
        <taxon>Fungi</taxon>
        <taxon>Dikarya</taxon>
        <taxon>Ascomycota</taxon>
        <taxon>Pezizomycotina</taxon>
        <taxon>Lecanoromycetes</taxon>
        <taxon>OSLEUM clade</taxon>
        <taxon>Umbilicariomycetidae</taxon>
        <taxon>Umbilicariales</taxon>
        <taxon>Umbilicariaceae</taxon>
        <taxon>Lasallia</taxon>
    </lineage>
</organism>
<name>A0A5M8PXD1_9LECA</name>
<accession>A0A5M8PXD1</accession>
<dbReference type="AlphaFoldDB" id="A0A5M8PXD1"/>
<feature type="region of interest" description="Disordered" evidence="1">
    <location>
        <begin position="72"/>
        <end position="92"/>
    </location>
</feature>